<accession>A0A1I7UJK7</accession>
<evidence type="ECO:0000256" key="1">
    <source>
        <dbReference type="SAM" id="MobiDB-lite"/>
    </source>
</evidence>
<protein>
    <submittedName>
        <fullName evidence="3">Uncharacterized protein</fullName>
    </submittedName>
</protein>
<keyword evidence="2" id="KW-1185">Reference proteome</keyword>
<feature type="region of interest" description="Disordered" evidence="1">
    <location>
        <begin position="147"/>
        <end position="272"/>
    </location>
</feature>
<feature type="compositionally biased region" description="Polar residues" evidence="1">
    <location>
        <begin position="227"/>
        <end position="238"/>
    </location>
</feature>
<organism evidence="2 3">
    <name type="scientific">Caenorhabditis tropicalis</name>
    <dbReference type="NCBI Taxonomy" id="1561998"/>
    <lineage>
        <taxon>Eukaryota</taxon>
        <taxon>Metazoa</taxon>
        <taxon>Ecdysozoa</taxon>
        <taxon>Nematoda</taxon>
        <taxon>Chromadorea</taxon>
        <taxon>Rhabditida</taxon>
        <taxon>Rhabditina</taxon>
        <taxon>Rhabditomorpha</taxon>
        <taxon>Rhabditoidea</taxon>
        <taxon>Rhabditidae</taxon>
        <taxon>Peloderinae</taxon>
        <taxon>Caenorhabditis</taxon>
    </lineage>
</organism>
<evidence type="ECO:0000313" key="3">
    <source>
        <dbReference type="WBParaSite" id="Csp11.Scaffold629.g9977.t1"/>
    </source>
</evidence>
<dbReference type="Proteomes" id="UP000095282">
    <property type="component" value="Unplaced"/>
</dbReference>
<reference evidence="3" key="1">
    <citation type="submission" date="2016-11" db="UniProtKB">
        <authorList>
            <consortium name="WormBaseParasite"/>
        </authorList>
    </citation>
    <scope>IDENTIFICATION</scope>
</reference>
<dbReference type="AlphaFoldDB" id="A0A1I7UJK7"/>
<dbReference type="WBParaSite" id="Csp11.Scaffold629.g9977.t1">
    <property type="protein sequence ID" value="Csp11.Scaffold629.g9977.t1"/>
    <property type="gene ID" value="Csp11.Scaffold629.g9977"/>
</dbReference>
<feature type="compositionally biased region" description="Low complexity" evidence="1">
    <location>
        <begin position="239"/>
        <end position="250"/>
    </location>
</feature>
<name>A0A1I7UJK7_9PELO</name>
<feature type="compositionally biased region" description="Low complexity" evidence="1">
    <location>
        <begin position="53"/>
        <end position="80"/>
    </location>
</feature>
<dbReference type="STRING" id="1561998.A0A1I7UJK7"/>
<feature type="compositionally biased region" description="Basic and acidic residues" evidence="1">
    <location>
        <begin position="252"/>
        <end position="272"/>
    </location>
</feature>
<evidence type="ECO:0000313" key="2">
    <source>
        <dbReference type="Proteomes" id="UP000095282"/>
    </source>
</evidence>
<feature type="region of interest" description="Disordered" evidence="1">
    <location>
        <begin position="48"/>
        <end position="80"/>
    </location>
</feature>
<proteinExistence type="predicted"/>
<dbReference type="eggNOG" id="KOG3910">
    <property type="taxonomic scope" value="Eukaryota"/>
</dbReference>
<sequence>MADPNSQMPYPYTLDPTPIQMSEYWSGYPLNAYQTLPPADIDYSFITAPPPADTTTSTTASEVTTPPTTTSPTSAPATTTTDVLELKPTTAEVPVANPVAVPPLDAMSSMYGAWQPAAYPYDNKASGSVNLYSIPIQPAYQFGADPSAQDLGFYQPPPPPPNGIPGDASLADYSHQFPPSGMSPHFDASLYPGMPGMAPTAGSSSSSVVGTREKSGSRATSRRRQQAPPSSAGTLTRHSSSSRLSDNESVSNDEKDTDRRSQNNARERYGIS</sequence>